<dbReference type="PATRIC" id="fig|1229909.8.peg.288"/>
<reference evidence="1 2" key="1">
    <citation type="journal article" date="2012" name="J. Bacteriol.">
        <title>Draft Genome Sequence of an Ammonia-Oxidizing Archaeon, "Candidatus Nitrosopumilus sediminis" AR2, from Svalbard in the Arctic Circle.</title>
        <authorList>
            <person name="Park S.J."/>
            <person name="Kim J.G."/>
            <person name="Jung M.Y."/>
            <person name="Kim S.J."/>
            <person name="Cha I.T."/>
            <person name="Ghai R."/>
            <person name="Martin-Cuadrado A.B."/>
            <person name="Rodriguez-Valera F."/>
            <person name="Rhee S.K."/>
        </authorList>
    </citation>
    <scope>NUCLEOTIDE SEQUENCE [LARGE SCALE GENOMIC DNA]</scope>
    <source>
        <strain evidence="1 2">AR2</strain>
    </source>
</reference>
<name>K0BAG2_9ARCH</name>
<sequence length="88" mass="10315">MLIMSVNQQLNLNVKLYKAFKSCKLKGRWNLKKNSFHEYVALDEGASIILYGIRSEWNEIFSFKKDSTITIKNSIIEYYDNDVISKSE</sequence>
<dbReference type="EMBL" id="CP003843">
    <property type="protein sequence ID" value="AFS82087.1"/>
    <property type="molecule type" value="Genomic_DNA"/>
</dbReference>
<dbReference type="HOGENOM" id="CLU_188089_0_0_2"/>
<organism evidence="1 2">
    <name type="scientific">Candidatus Nitrosopumilus sediminis</name>
    <dbReference type="NCBI Taxonomy" id="1229909"/>
    <lineage>
        <taxon>Archaea</taxon>
        <taxon>Nitrososphaerota</taxon>
        <taxon>Nitrososphaeria</taxon>
        <taxon>Nitrosopumilales</taxon>
        <taxon>Nitrosopumilaceae</taxon>
        <taxon>Nitrosopumilus</taxon>
    </lineage>
</organism>
<proteinExistence type="predicted"/>
<evidence type="ECO:0000313" key="1">
    <source>
        <dbReference type="EMBL" id="AFS82087.1"/>
    </source>
</evidence>
<dbReference type="KEGG" id="nir:NSED_01375"/>
<accession>K0BAG2</accession>
<protein>
    <submittedName>
        <fullName evidence="1">Uncharacterized protein</fullName>
    </submittedName>
</protein>
<evidence type="ECO:0000313" key="2">
    <source>
        <dbReference type="Proteomes" id="UP000006100"/>
    </source>
</evidence>
<keyword evidence="2" id="KW-1185">Reference proteome</keyword>
<dbReference type="Proteomes" id="UP000006100">
    <property type="component" value="Chromosome"/>
</dbReference>
<dbReference type="eggNOG" id="arCOG14330">
    <property type="taxonomic scope" value="Archaea"/>
</dbReference>
<dbReference type="STRING" id="1229909.NSED_01375"/>
<gene>
    <name evidence="1" type="ORF">NSED_01375</name>
</gene>
<dbReference type="AlphaFoldDB" id="K0BAG2"/>